<protein>
    <submittedName>
        <fullName evidence="1">Uncharacterized protein</fullName>
    </submittedName>
</protein>
<sequence>MNVERFVRAGGMEFEKAGGMKVKAQAKQVVPEKTELRKDCQIDSVAVLQEAVQGRGWYPVDNP</sequence>
<evidence type="ECO:0000313" key="2">
    <source>
        <dbReference type="Proteomes" id="UP001446871"/>
    </source>
</evidence>
<keyword evidence="2" id="KW-1185">Reference proteome</keyword>
<evidence type="ECO:0000313" key="1">
    <source>
        <dbReference type="EMBL" id="KAK8082722.1"/>
    </source>
</evidence>
<organism evidence="1 2">
    <name type="scientific">Apiospora saccharicola</name>
    <dbReference type="NCBI Taxonomy" id="335842"/>
    <lineage>
        <taxon>Eukaryota</taxon>
        <taxon>Fungi</taxon>
        <taxon>Dikarya</taxon>
        <taxon>Ascomycota</taxon>
        <taxon>Pezizomycotina</taxon>
        <taxon>Sordariomycetes</taxon>
        <taxon>Xylariomycetidae</taxon>
        <taxon>Amphisphaeriales</taxon>
        <taxon>Apiosporaceae</taxon>
        <taxon>Apiospora</taxon>
    </lineage>
</organism>
<comment type="caution">
    <text evidence="1">The sequence shown here is derived from an EMBL/GenBank/DDBJ whole genome shotgun (WGS) entry which is preliminary data.</text>
</comment>
<accession>A0ABR1WGX6</accession>
<name>A0ABR1WGX6_9PEZI</name>
<reference evidence="1 2" key="1">
    <citation type="submission" date="2023-01" db="EMBL/GenBank/DDBJ databases">
        <title>Analysis of 21 Apiospora genomes using comparative genomics revels a genus with tremendous synthesis potential of carbohydrate active enzymes and secondary metabolites.</title>
        <authorList>
            <person name="Sorensen T."/>
        </authorList>
    </citation>
    <scope>NUCLEOTIDE SEQUENCE [LARGE SCALE GENOMIC DNA]</scope>
    <source>
        <strain evidence="1 2">CBS 83171</strain>
    </source>
</reference>
<gene>
    <name evidence="1" type="ORF">PG996_001503</name>
</gene>
<dbReference type="EMBL" id="JAQQWM010000001">
    <property type="protein sequence ID" value="KAK8082722.1"/>
    <property type="molecule type" value="Genomic_DNA"/>
</dbReference>
<proteinExistence type="predicted"/>
<dbReference type="Proteomes" id="UP001446871">
    <property type="component" value="Unassembled WGS sequence"/>
</dbReference>